<name>A0A562MRU2_9HYPH</name>
<dbReference type="InterPro" id="IPR000515">
    <property type="entry name" value="MetI-like"/>
</dbReference>
<comment type="similarity">
    <text evidence="7">Belongs to the binding-protein-dependent transport system permease family.</text>
</comment>
<evidence type="ECO:0000256" key="4">
    <source>
        <dbReference type="ARBA" id="ARBA00022692"/>
    </source>
</evidence>
<feature type="transmembrane region" description="Helical" evidence="7">
    <location>
        <begin position="98"/>
        <end position="118"/>
    </location>
</feature>
<evidence type="ECO:0000259" key="9">
    <source>
        <dbReference type="PROSITE" id="PS50928"/>
    </source>
</evidence>
<evidence type="ECO:0000313" key="11">
    <source>
        <dbReference type="Proteomes" id="UP000317122"/>
    </source>
</evidence>
<keyword evidence="6 7" id="KW-0472">Membrane</keyword>
<feature type="transmembrane region" description="Helical" evidence="7">
    <location>
        <begin position="238"/>
        <end position="261"/>
    </location>
</feature>
<evidence type="ECO:0000256" key="7">
    <source>
        <dbReference type="RuleBase" id="RU363032"/>
    </source>
</evidence>
<evidence type="ECO:0000256" key="1">
    <source>
        <dbReference type="ARBA" id="ARBA00004651"/>
    </source>
</evidence>
<keyword evidence="5 7" id="KW-1133">Transmembrane helix</keyword>
<gene>
    <name evidence="10" type="ORF">IQ26_06669</name>
</gene>
<keyword evidence="4 7" id="KW-0812">Transmembrane</keyword>
<dbReference type="Pfam" id="PF00528">
    <property type="entry name" value="BPD_transp_1"/>
    <property type="match status" value="1"/>
</dbReference>
<protein>
    <submittedName>
        <fullName evidence="10">Peptide/nickel transport system permease protein</fullName>
    </submittedName>
</protein>
<evidence type="ECO:0000256" key="8">
    <source>
        <dbReference type="SAM" id="SignalP"/>
    </source>
</evidence>
<dbReference type="PROSITE" id="PS50928">
    <property type="entry name" value="ABC_TM1"/>
    <property type="match status" value="1"/>
</dbReference>
<feature type="signal peptide" evidence="8">
    <location>
        <begin position="1"/>
        <end position="29"/>
    </location>
</feature>
<reference evidence="10 11" key="1">
    <citation type="journal article" date="2015" name="Stand. Genomic Sci.">
        <title>Genomic Encyclopedia of Bacterial and Archaeal Type Strains, Phase III: the genomes of soil and plant-associated and newly described type strains.</title>
        <authorList>
            <person name="Whitman W.B."/>
            <person name="Woyke T."/>
            <person name="Klenk H.P."/>
            <person name="Zhou Y."/>
            <person name="Lilburn T.G."/>
            <person name="Beck B.J."/>
            <person name="De Vos P."/>
            <person name="Vandamme P."/>
            <person name="Eisen J.A."/>
            <person name="Garrity G."/>
            <person name="Hugenholtz P."/>
            <person name="Kyrpides N.C."/>
        </authorList>
    </citation>
    <scope>NUCLEOTIDE SEQUENCE [LARGE SCALE GENOMIC DNA]</scope>
    <source>
        <strain evidence="10 11">CGMCC 1.2546</strain>
    </source>
</reference>
<organism evidence="10 11">
    <name type="scientific">Mesorhizobium tianshanense</name>
    <dbReference type="NCBI Taxonomy" id="39844"/>
    <lineage>
        <taxon>Bacteria</taxon>
        <taxon>Pseudomonadati</taxon>
        <taxon>Pseudomonadota</taxon>
        <taxon>Alphaproteobacteria</taxon>
        <taxon>Hyphomicrobiales</taxon>
        <taxon>Phyllobacteriaceae</taxon>
        <taxon>Mesorhizobium</taxon>
    </lineage>
</organism>
<dbReference type="PANTHER" id="PTHR43163:SF6">
    <property type="entry name" value="DIPEPTIDE TRANSPORT SYSTEM PERMEASE PROTEIN DPPB-RELATED"/>
    <property type="match status" value="1"/>
</dbReference>
<keyword evidence="3" id="KW-1003">Cell membrane</keyword>
<dbReference type="AlphaFoldDB" id="A0A562MRU2"/>
<proteinExistence type="inferred from homology"/>
<dbReference type="InterPro" id="IPR035906">
    <property type="entry name" value="MetI-like_sf"/>
</dbReference>
<feature type="domain" description="ABC transmembrane type-1" evidence="9">
    <location>
        <begin position="94"/>
        <end position="295"/>
    </location>
</feature>
<feature type="transmembrane region" description="Helical" evidence="7">
    <location>
        <begin position="273"/>
        <end position="298"/>
    </location>
</feature>
<dbReference type="SUPFAM" id="SSF161098">
    <property type="entry name" value="MetI-like"/>
    <property type="match status" value="1"/>
</dbReference>
<dbReference type="CDD" id="cd06261">
    <property type="entry name" value="TM_PBP2"/>
    <property type="match status" value="1"/>
</dbReference>
<dbReference type="InterPro" id="IPR045621">
    <property type="entry name" value="BPD_transp_1_N"/>
</dbReference>
<dbReference type="EMBL" id="VLKT01000066">
    <property type="protein sequence ID" value="TWI22301.1"/>
    <property type="molecule type" value="Genomic_DNA"/>
</dbReference>
<evidence type="ECO:0000256" key="3">
    <source>
        <dbReference type="ARBA" id="ARBA00022475"/>
    </source>
</evidence>
<evidence type="ECO:0000256" key="6">
    <source>
        <dbReference type="ARBA" id="ARBA00023136"/>
    </source>
</evidence>
<dbReference type="Proteomes" id="UP000317122">
    <property type="component" value="Unassembled WGS sequence"/>
</dbReference>
<dbReference type="RefSeq" id="WP_145722597.1">
    <property type="nucleotide sequence ID" value="NZ_BSPF01000052.1"/>
</dbReference>
<keyword evidence="2 7" id="KW-0813">Transport</keyword>
<comment type="subcellular location">
    <subcellularLocation>
        <location evidence="1 7">Cell membrane</location>
        <topology evidence="1 7">Multi-pass membrane protein</topology>
    </subcellularLocation>
</comment>
<keyword evidence="11" id="KW-1185">Reference proteome</keyword>
<keyword evidence="8" id="KW-0732">Signal</keyword>
<evidence type="ECO:0000256" key="2">
    <source>
        <dbReference type="ARBA" id="ARBA00022448"/>
    </source>
</evidence>
<dbReference type="GO" id="GO:0055085">
    <property type="term" value="P:transmembrane transport"/>
    <property type="evidence" value="ECO:0007669"/>
    <property type="project" value="InterPro"/>
</dbReference>
<dbReference type="Pfam" id="PF19300">
    <property type="entry name" value="BPD_transp_1_N"/>
    <property type="match status" value="1"/>
</dbReference>
<dbReference type="Gene3D" id="1.10.3720.10">
    <property type="entry name" value="MetI-like"/>
    <property type="match status" value="1"/>
</dbReference>
<evidence type="ECO:0000256" key="5">
    <source>
        <dbReference type="ARBA" id="ARBA00022989"/>
    </source>
</evidence>
<evidence type="ECO:0000313" key="10">
    <source>
        <dbReference type="EMBL" id="TWI22301.1"/>
    </source>
</evidence>
<feature type="transmembrane region" description="Helical" evidence="7">
    <location>
        <begin position="130"/>
        <end position="156"/>
    </location>
</feature>
<comment type="caution">
    <text evidence="10">The sequence shown here is derived from an EMBL/GenBank/DDBJ whole genome shotgun (WGS) entry which is preliminary data.</text>
</comment>
<feature type="transmembrane region" description="Helical" evidence="7">
    <location>
        <begin position="168"/>
        <end position="187"/>
    </location>
</feature>
<sequence length="305" mass="32985">MLNYAVRRIFMACLLALFVSFISYSLIFAAGDPAAAVAGEASTAADAERIRQLYGFDQPILVQYLHWLSGVLRGDLGTSLYFDQPVATLLLGRFAMTAQLGIFALILALVIAVPLGVAAGRWPNSIIDRLALLFAVIGQAMPSFWFALLLIILFSVKLSILPASGTASWQSFIMPTIVLGYFAMPAIMRLTRSGMISALEADYIRTARAMGLSEARVLFDYALRNAALPIISLSSAQFGFLLAGSVVVESVFAIHGAGSLAWESIARGDLPTIQALVLCFSLFYVVLTLLADMLNAMLDPRMRSK</sequence>
<accession>A0A562MRU2</accession>
<feature type="chain" id="PRO_5021981006" evidence="8">
    <location>
        <begin position="30"/>
        <end position="305"/>
    </location>
</feature>
<dbReference type="PANTHER" id="PTHR43163">
    <property type="entry name" value="DIPEPTIDE TRANSPORT SYSTEM PERMEASE PROTEIN DPPB-RELATED"/>
    <property type="match status" value="1"/>
</dbReference>
<dbReference type="GO" id="GO:0005886">
    <property type="term" value="C:plasma membrane"/>
    <property type="evidence" value="ECO:0007669"/>
    <property type="project" value="UniProtKB-SubCell"/>
</dbReference>
<dbReference type="OrthoDB" id="9807402at2"/>